<evidence type="ECO:0000313" key="2">
    <source>
        <dbReference type="EMBL" id="KAJ3652293.1"/>
    </source>
</evidence>
<dbReference type="EMBL" id="JALNTZ010000005">
    <property type="protein sequence ID" value="KAJ3652293.1"/>
    <property type="molecule type" value="Genomic_DNA"/>
</dbReference>
<dbReference type="AlphaFoldDB" id="A0AA38IB69"/>
<keyword evidence="1" id="KW-0812">Transmembrane</keyword>
<feature type="transmembrane region" description="Helical" evidence="1">
    <location>
        <begin position="58"/>
        <end position="77"/>
    </location>
</feature>
<organism evidence="2 3">
    <name type="scientific">Zophobas morio</name>
    <dbReference type="NCBI Taxonomy" id="2755281"/>
    <lineage>
        <taxon>Eukaryota</taxon>
        <taxon>Metazoa</taxon>
        <taxon>Ecdysozoa</taxon>
        <taxon>Arthropoda</taxon>
        <taxon>Hexapoda</taxon>
        <taxon>Insecta</taxon>
        <taxon>Pterygota</taxon>
        <taxon>Neoptera</taxon>
        <taxon>Endopterygota</taxon>
        <taxon>Coleoptera</taxon>
        <taxon>Polyphaga</taxon>
        <taxon>Cucujiformia</taxon>
        <taxon>Tenebrionidae</taxon>
        <taxon>Zophobas</taxon>
    </lineage>
</organism>
<feature type="transmembrane region" description="Helical" evidence="1">
    <location>
        <begin position="108"/>
        <end position="131"/>
    </location>
</feature>
<accession>A0AA38IB69</accession>
<protein>
    <submittedName>
        <fullName evidence="2">Uncharacterized protein</fullName>
    </submittedName>
</protein>
<sequence length="153" mass="18230">MEVELCVNLCRLLTVDIFQLAIFKFSLFCIKIFMTPLLLFQFYLFLEKFELAYFVQYGPIYFLMFYELVCVLCQKYTTSVITTYLHEIQIWKLEQAPAEIKETVKKTWFFITLYMLGAVVLSLVVSVLYVIPTSQDKKFIFVFQIANTYFPYL</sequence>
<dbReference type="Proteomes" id="UP001168821">
    <property type="component" value="Unassembled WGS sequence"/>
</dbReference>
<proteinExistence type="predicted"/>
<keyword evidence="1" id="KW-1133">Transmembrane helix</keyword>
<gene>
    <name evidence="2" type="ORF">Zmor_018271</name>
</gene>
<evidence type="ECO:0000256" key="1">
    <source>
        <dbReference type="SAM" id="Phobius"/>
    </source>
</evidence>
<comment type="caution">
    <text evidence="2">The sequence shown here is derived from an EMBL/GenBank/DDBJ whole genome shotgun (WGS) entry which is preliminary data.</text>
</comment>
<keyword evidence="3" id="KW-1185">Reference proteome</keyword>
<reference evidence="2" key="1">
    <citation type="journal article" date="2023" name="G3 (Bethesda)">
        <title>Whole genome assemblies of Zophobas morio and Tenebrio molitor.</title>
        <authorList>
            <person name="Kaur S."/>
            <person name="Stinson S.A."/>
            <person name="diCenzo G.C."/>
        </authorList>
    </citation>
    <scope>NUCLEOTIDE SEQUENCE</scope>
    <source>
        <strain evidence="2">QUZm001</strain>
    </source>
</reference>
<keyword evidence="1" id="KW-0472">Membrane</keyword>
<feature type="transmembrane region" description="Helical" evidence="1">
    <location>
        <begin position="21"/>
        <end position="46"/>
    </location>
</feature>
<name>A0AA38IB69_9CUCU</name>
<evidence type="ECO:0000313" key="3">
    <source>
        <dbReference type="Proteomes" id="UP001168821"/>
    </source>
</evidence>